<dbReference type="PANTHER" id="PTHR46910">
    <property type="entry name" value="TRANSCRIPTION FACTOR PDR1"/>
    <property type="match status" value="1"/>
</dbReference>
<evidence type="ECO:0000256" key="3">
    <source>
        <dbReference type="ARBA" id="ARBA00023125"/>
    </source>
</evidence>
<dbReference type="SMART" id="SM00906">
    <property type="entry name" value="Fungal_trans"/>
    <property type="match status" value="1"/>
</dbReference>
<dbReference type="CDD" id="cd12148">
    <property type="entry name" value="fungal_TF_MHR"/>
    <property type="match status" value="1"/>
</dbReference>
<keyword evidence="4" id="KW-0539">Nucleus</keyword>
<feature type="region of interest" description="Disordered" evidence="5">
    <location>
        <begin position="970"/>
        <end position="997"/>
    </location>
</feature>
<dbReference type="Pfam" id="PF00172">
    <property type="entry name" value="Zn_clus"/>
    <property type="match status" value="1"/>
</dbReference>
<dbReference type="PANTHER" id="PTHR46910:SF3">
    <property type="entry name" value="HALOTOLERANCE PROTEIN 9-RELATED"/>
    <property type="match status" value="1"/>
</dbReference>
<dbReference type="PROSITE" id="PS50048">
    <property type="entry name" value="ZN2_CY6_FUNGAL_2"/>
    <property type="match status" value="1"/>
</dbReference>
<organism evidence="7 8">
    <name type="scientific">Hohenbuehelia grisea</name>
    <dbReference type="NCBI Taxonomy" id="104357"/>
    <lineage>
        <taxon>Eukaryota</taxon>
        <taxon>Fungi</taxon>
        <taxon>Dikarya</taxon>
        <taxon>Basidiomycota</taxon>
        <taxon>Agaricomycotina</taxon>
        <taxon>Agaricomycetes</taxon>
        <taxon>Agaricomycetidae</taxon>
        <taxon>Agaricales</taxon>
        <taxon>Pleurotineae</taxon>
        <taxon>Pleurotaceae</taxon>
        <taxon>Hohenbuehelia</taxon>
    </lineage>
</organism>
<feature type="region of interest" description="Disordered" evidence="5">
    <location>
        <begin position="805"/>
        <end position="858"/>
    </location>
</feature>
<dbReference type="InterPro" id="IPR050987">
    <property type="entry name" value="AtrR-like"/>
</dbReference>
<evidence type="ECO:0000259" key="6">
    <source>
        <dbReference type="PROSITE" id="PS50048"/>
    </source>
</evidence>
<evidence type="ECO:0000256" key="2">
    <source>
        <dbReference type="ARBA" id="ARBA00022723"/>
    </source>
</evidence>
<dbReference type="InterPro" id="IPR001138">
    <property type="entry name" value="Zn2Cys6_DnaBD"/>
</dbReference>
<dbReference type="InterPro" id="IPR007219">
    <property type="entry name" value="XnlR_reg_dom"/>
</dbReference>
<feature type="compositionally biased region" description="Polar residues" evidence="5">
    <location>
        <begin position="204"/>
        <end position="214"/>
    </location>
</feature>
<gene>
    <name evidence="7" type="ORF">HGRIS_002685</name>
</gene>
<dbReference type="InterPro" id="IPR036864">
    <property type="entry name" value="Zn2-C6_fun-type_DNA-bd_sf"/>
</dbReference>
<feature type="domain" description="Zn(2)-C6 fungal-type" evidence="6">
    <location>
        <begin position="51"/>
        <end position="84"/>
    </location>
</feature>
<proteinExistence type="predicted"/>
<keyword evidence="2" id="KW-0479">Metal-binding</keyword>
<name>A0ABR3JLR2_9AGAR</name>
<dbReference type="CDD" id="cd00067">
    <property type="entry name" value="GAL4"/>
    <property type="match status" value="1"/>
</dbReference>
<keyword evidence="8" id="KW-1185">Reference proteome</keyword>
<comment type="caution">
    <text evidence="7">The sequence shown here is derived from an EMBL/GenBank/DDBJ whole genome shotgun (WGS) entry which is preliminary data.</text>
</comment>
<accession>A0ABR3JLR2</accession>
<evidence type="ECO:0000256" key="1">
    <source>
        <dbReference type="ARBA" id="ARBA00004123"/>
    </source>
</evidence>
<evidence type="ECO:0000313" key="7">
    <source>
        <dbReference type="EMBL" id="KAL0956544.1"/>
    </source>
</evidence>
<comment type="subcellular location">
    <subcellularLocation>
        <location evidence="1">Nucleus</location>
    </subcellularLocation>
</comment>
<feature type="region of interest" description="Disordered" evidence="5">
    <location>
        <begin position="202"/>
        <end position="250"/>
    </location>
</feature>
<dbReference type="SUPFAM" id="SSF57701">
    <property type="entry name" value="Zn2/Cys6 DNA-binding domain"/>
    <property type="match status" value="1"/>
</dbReference>
<dbReference type="EMBL" id="JASNQZ010000006">
    <property type="protein sequence ID" value="KAL0956544.1"/>
    <property type="molecule type" value="Genomic_DNA"/>
</dbReference>
<evidence type="ECO:0000256" key="5">
    <source>
        <dbReference type="SAM" id="MobiDB-lite"/>
    </source>
</evidence>
<protein>
    <recommendedName>
        <fullName evidence="6">Zn(2)-C6 fungal-type domain-containing protein</fullName>
    </recommendedName>
</protein>
<reference evidence="8" key="1">
    <citation type="submission" date="2024-06" db="EMBL/GenBank/DDBJ databases">
        <title>Multi-omics analyses provide insights into the biosynthesis of the anticancer antibiotic pleurotin in Hohenbuehelia grisea.</title>
        <authorList>
            <person name="Weaver J.A."/>
            <person name="Alberti F."/>
        </authorList>
    </citation>
    <scope>NUCLEOTIDE SEQUENCE [LARGE SCALE GENOMIC DNA]</scope>
    <source>
        <strain evidence="8">T-177</strain>
    </source>
</reference>
<evidence type="ECO:0000313" key="8">
    <source>
        <dbReference type="Proteomes" id="UP001556367"/>
    </source>
</evidence>
<feature type="region of interest" description="Disordered" evidence="5">
    <location>
        <begin position="154"/>
        <end position="190"/>
    </location>
</feature>
<dbReference type="Pfam" id="PF04082">
    <property type="entry name" value="Fungal_trans"/>
    <property type="match status" value="1"/>
</dbReference>
<feature type="compositionally biased region" description="Polar residues" evidence="5">
    <location>
        <begin position="171"/>
        <end position="190"/>
    </location>
</feature>
<dbReference type="SMART" id="SM00066">
    <property type="entry name" value="GAL4"/>
    <property type="match status" value="1"/>
</dbReference>
<keyword evidence="3" id="KW-0238">DNA-binding</keyword>
<dbReference type="Proteomes" id="UP001556367">
    <property type="component" value="Unassembled WGS sequence"/>
</dbReference>
<feature type="compositionally biased region" description="Low complexity" evidence="5">
    <location>
        <begin position="228"/>
        <end position="237"/>
    </location>
</feature>
<dbReference type="Gene3D" id="4.10.240.10">
    <property type="entry name" value="Zn(2)-C6 fungal-type DNA-binding domain"/>
    <property type="match status" value="1"/>
</dbReference>
<dbReference type="PROSITE" id="PS00463">
    <property type="entry name" value="ZN2_CY6_FUNGAL_1"/>
    <property type="match status" value="1"/>
</dbReference>
<evidence type="ECO:0000256" key="4">
    <source>
        <dbReference type="ARBA" id="ARBA00023242"/>
    </source>
</evidence>
<sequence>MQGADVYSHYTVHSSDNPMDLKPFSSAWDSSLGASTQNEGYPAKKRNITRACDACRRRKSKCDGPSMPDNVCTNCIQTRKTCTYLETSRPRGPPKAYVTGLEDRLEKLESLLETLQPNVDFSDELGSPVMRDSWKTSDIYSDYRSTTRRERSIFYTEMPATPSGLSRKRSLSFTPTSGQASTSQPTLQAGPSTLVRSTHLLFDDQNQPKSSRANPVSAEDSFDAENQDSSSDFYSGSDSEDAESPSRGLQRLTLRGAEIISDDDPNKFRYHGHSSSLKFAEAAKKFKERHLKPSASPVKERAPLPQQAYALGSPTKPDAGKHPLRRQEFWFSPSWELEFEGVTDDSVQFLTTFDPSLPPPDLVRHLLDIYFLHVNTQFPLLHRPTFEKHWKDDLFHRDVWFACLCFSLFAVASRWSNDRRVLLDQVAGPQEDNDAWKLAGARYLKCAMEITRMKRSLFHPSCLFEVQSLYLQASYMRGTVHYPVAWLFVSIAIRKSQDLGAHRRSLYKDSPTVEGELWKRAFWLLVVMDRMGSASLGRACVLAEEDFDIDLPLEVDDEYWDTGDPSAAFKQPPDVPSRVTFLNMWIKLSQVVSFALKTVYAANKPKMFSGVHIPGWRQEVLKQLNSAMEEFASSIPSHLQWSPSIRDPIFANQSVSLYTTYYMTQILIYRPFLAAISSSPPTSGSASPNRDSPALALAICTQAARSCARILEDQMPKGVSSVQNLINASHICAASLSVKVWDIKKGEQGLSAVSTAPLQPGQPEPSIPELMSDINFFISALQWAESRWEIASYFLHMIRGSLPSSDEEGKAALPPIPNQPSIAAHQPSRSERASLPRISTFGRPQSSIRTPLNDPDDIRQWQSAHSSRLFTPPTLIRLSPQVPGVVQPPKPQSEVTSPLAHQAYPIDELAHQSQSRYVSTLPPPQPLPLHQFTPTTPSSGNNFAETWRIYPPPQPDVAYLNYNVVPPVPGVPPPLAPNSGSRPDARGTRGAQTFAPGTRYWKGGVP</sequence>